<accession>A0ACB8QP20</accession>
<evidence type="ECO:0000313" key="1">
    <source>
        <dbReference type="EMBL" id="KAI0033151.1"/>
    </source>
</evidence>
<reference evidence="1" key="2">
    <citation type="journal article" date="2022" name="New Phytol.">
        <title>Evolutionary transition to the ectomycorrhizal habit in the genomes of a hyperdiverse lineage of mushroom-forming fungi.</title>
        <authorList>
            <person name="Looney B."/>
            <person name="Miyauchi S."/>
            <person name="Morin E."/>
            <person name="Drula E."/>
            <person name="Courty P.E."/>
            <person name="Kohler A."/>
            <person name="Kuo A."/>
            <person name="LaButti K."/>
            <person name="Pangilinan J."/>
            <person name="Lipzen A."/>
            <person name="Riley R."/>
            <person name="Andreopoulos W."/>
            <person name="He G."/>
            <person name="Johnson J."/>
            <person name="Nolan M."/>
            <person name="Tritt A."/>
            <person name="Barry K.W."/>
            <person name="Grigoriev I.V."/>
            <person name="Nagy L.G."/>
            <person name="Hibbett D."/>
            <person name="Henrissat B."/>
            <person name="Matheny P.B."/>
            <person name="Labbe J."/>
            <person name="Martin F.M."/>
        </authorList>
    </citation>
    <scope>NUCLEOTIDE SEQUENCE</scope>
    <source>
        <strain evidence="1">EC-137</strain>
    </source>
</reference>
<name>A0ACB8QP20_9AGAM</name>
<protein>
    <submittedName>
        <fullName evidence="1">Alpha/Beta hydrolase protein</fullName>
    </submittedName>
</protein>
<sequence>MYYLPSHLPSSSSLSRFSSYRYARESLVNFRWISRICATRSHRLLTSADRLPVEITLALSQHGQFAELAYTPVPLPHLFRNIHILSREHFPLEGYDALLDSELVYHTRGKVADVQAFVVYRPSTRQLVTAFSGTSNVAQCLYDLRLSHHHYHTGAVRRGRVHNGFWKMFKGLRLSIMRSLEAACRRHQVDEIVLTGHSLGGALAYLFALETLSAEYALPPGIKIIVTTFGAPRTGDQELVDYWVELVDSYRAAHGPDALREYCVKGYRDGVPAIPPASLGYRHFCREPLYFVHGKLYRIPSSEREHALFDIEPVADVEAPLHPRGGHNYYNGRNMENAFRRLQFLGDIIEKRSDGWEDRYLKRVRKRHFHTIHGAPLHNLVTLCVAFRRRRCHSGLNMALQSVT</sequence>
<comment type="caution">
    <text evidence="1">The sequence shown here is derived from an EMBL/GenBank/DDBJ whole genome shotgun (WGS) entry which is preliminary data.</text>
</comment>
<proteinExistence type="predicted"/>
<dbReference type="EMBL" id="MU273526">
    <property type="protein sequence ID" value="KAI0033151.1"/>
    <property type="molecule type" value="Genomic_DNA"/>
</dbReference>
<keyword evidence="2" id="KW-1185">Reference proteome</keyword>
<organism evidence="1 2">
    <name type="scientific">Vararia minispora EC-137</name>
    <dbReference type="NCBI Taxonomy" id="1314806"/>
    <lineage>
        <taxon>Eukaryota</taxon>
        <taxon>Fungi</taxon>
        <taxon>Dikarya</taxon>
        <taxon>Basidiomycota</taxon>
        <taxon>Agaricomycotina</taxon>
        <taxon>Agaricomycetes</taxon>
        <taxon>Russulales</taxon>
        <taxon>Lachnocladiaceae</taxon>
        <taxon>Vararia</taxon>
    </lineage>
</organism>
<dbReference type="Proteomes" id="UP000814128">
    <property type="component" value="Unassembled WGS sequence"/>
</dbReference>
<gene>
    <name evidence="1" type="ORF">K488DRAFT_78040</name>
</gene>
<reference evidence="1" key="1">
    <citation type="submission" date="2021-02" db="EMBL/GenBank/DDBJ databases">
        <authorList>
            <consortium name="DOE Joint Genome Institute"/>
            <person name="Ahrendt S."/>
            <person name="Looney B.P."/>
            <person name="Miyauchi S."/>
            <person name="Morin E."/>
            <person name="Drula E."/>
            <person name="Courty P.E."/>
            <person name="Chicoki N."/>
            <person name="Fauchery L."/>
            <person name="Kohler A."/>
            <person name="Kuo A."/>
            <person name="Labutti K."/>
            <person name="Pangilinan J."/>
            <person name="Lipzen A."/>
            <person name="Riley R."/>
            <person name="Andreopoulos W."/>
            <person name="He G."/>
            <person name="Johnson J."/>
            <person name="Barry K.W."/>
            <person name="Grigoriev I.V."/>
            <person name="Nagy L."/>
            <person name="Hibbett D."/>
            <person name="Henrissat B."/>
            <person name="Matheny P.B."/>
            <person name="Labbe J."/>
            <person name="Martin F."/>
        </authorList>
    </citation>
    <scope>NUCLEOTIDE SEQUENCE</scope>
    <source>
        <strain evidence="1">EC-137</strain>
    </source>
</reference>
<keyword evidence="1" id="KW-0378">Hydrolase</keyword>
<evidence type="ECO:0000313" key="2">
    <source>
        <dbReference type="Proteomes" id="UP000814128"/>
    </source>
</evidence>